<dbReference type="PANTHER" id="PTHR48079">
    <property type="entry name" value="PROTEIN YEEZ"/>
    <property type="match status" value="1"/>
</dbReference>
<evidence type="ECO:0000313" key="2">
    <source>
        <dbReference type="EMBL" id="NOK34208.1"/>
    </source>
</evidence>
<dbReference type="Proteomes" id="UP000563426">
    <property type="component" value="Unassembled WGS sequence"/>
</dbReference>
<name>A0A3A8HHK5_9BACT</name>
<dbReference type="PANTHER" id="PTHR48079:SF6">
    <property type="entry name" value="NAD(P)-BINDING DOMAIN-CONTAINING PROTEIN-RELATED"/>
    <property type="match status" value="1"/>
</dbReference>
<organism evidence="2 3">
    <name type="scientific">Corallococcus exercitus</name>
    <dbReference type="NCBI Taxonomy" id="2316736"/>
    <lineage>
        <taxon>Bacteria</taxon>
        <taxon>Pseudomonadati</taxon>
        <taxon>Myxococcota</taxon>
        <taxon>Myxococcia</taxon>
        <taxon>Myxococcales</taxon>
        <taxon>Cystobacterineae</taxon>
        <taxon>Myxococcaceae</taxon>
        <taxon>Corallococcus</taxon>
    </lineage>
</organism>
<proteinExistence type="predicted"/>
<dbReference type="OrthoDB" id="9787292at2"/>
<dbReference type="InterPro" id="IPR001509">
    <property type="entry name" value="Epimerase_deHydtase"/>
</dbReference>
<dbReference type="SUPFAM" id="SSF51735">
    <property type="entry name" value="NAD(P)-binding Rossmann-fold domains"/>
    <property type="match status" value="1"/>
</dbReference>
<reference evidence="2 3" key="1">
    <citation type="submission" date="2020-05" db="EMBL/GenBank/DDBJ databases">
        <authorList>
            <person name="Whitworth D."/>
        </authorList>
    </citation>
    <scope>NUCLEOTIDE SEQUENCE [LARGE SCALE GENOMIC DNA]</scope>
    <source>
        <strain evidence="2 3">AB043B</strain>
    </source>
</reference>
<dbReference type="InterPro" id="IPR051783">
    <property type="entry name" value="NAD(P)-dependent_oxidoreduct"/>
</dbReference>
<dbReference type="InterPro" id="IPR036291">
    <property type="entry name" value="NAD(P)-bd_dom_sf"/>
</dbReference>
<comment type="caution">
    <text evidence="2">The sequence shown here is derived from an EMBL/GenBank/DDBJ whole genome shotgun (WGS) entry which is preliminary data.</text>
</comment>
<protein>
    <submittedName>
        <fullName evidence="2">NAD-dependent epimerase/dehydratase family protein</fullName>
    </submittedName>
</protein>
<evidence type="ECO:0000259" key="1">
    <source>
        <dbReference type="Pfam" id="PF01370"/>
    </source>
</evidence>
<dbReference type="GO" id="GO:0005737">
    <property type="term" value="C:cytoplasm"/>
    <property type="evidence" value="ECO:0007669"/>
    <property type="project" value="TreeGrafter"/>
</dbReference>
<dbReference type="RefSeq" id="WP_120529072.1">
    <property type="nucleotide sequence ID" value="NZ_JABFJV010000062.1"/>
</dbReference>
<dbReference type="GO" id="GO:0004029">
    <property type="term" value="F:aldehyde dehydrogenase (NAD+) activity"/>
    <property type="evidence" value="ECO:0007669"/>
    <property type="project" value="TreeGrafter"/>
</dbReference>
<dbReference type="AlphaFoldDB" id="A0A3A8HHK5"/>
<feature type="domain" description="NAD-dependent epimerase/dehydratase" evidence="1">
    <location>
        <begin position="3"/>
        <end position="212"/>
    </location>
</feature>
<accession>A0A3A8HHK5</accession>
<dbReference type="EMBL" id="JABFJV010000062">
    <property type="protein sequence ID" value="NOK34208.1"/>
    <property type="molecule type" value="Genomic_DNA"/>
</dbReference>
<dbReference type="Gene3D" id="3.40.50.720">
    <property type="entry name" value="NAD(P)-binding Rossmann-like Domain"/>
    <property type="match status" value="1"/>
</dbReference>
<sequence>MKVFVLGATGYIGGSVAARLMAAGHQVVGTARTADKARALEARGIQATVASFDDLGALARLAKESDAVINAASADERKVVEALLAALKGSGKHFIHTSGSSIVATDAGGELTAGVHDEDTPIEPVPEKVARISLDRTVLDAAKDGIHTNVICPCLIYGKGLGLHEDSVQLPPLIQYARETGTARYIGKGENVWSNVHIEDLADLYLLVLERAPAGTFFFAENGEANFRDVVTAIGKSLHLSVASMPLQDGEQRWGVELGRLALASNSRIRAKRARALGWKPHRPSVFDVLAELK</sequence>
<evidence type="ECO:0000313" key="3">
    <source>
        <dbReference type="Proteomes" id="UP000563426"/>
    </source>
</evidence>
<keyword evidence="3" id="KW-1185">Reference proteome</keyword>
<dbReference type="Pfam" id="PF01370">
    <property type="entry name" value="Epimerase"/>
    <property type="match status" value="1"/>
</dbReference>
<gene>
    <name evidence="2" type="ORF">HMI49_13480</name>
</gene>